<dbReference type="PROSITE" id="PS50048">
    <property type="entry name" value="ZN2_CY6_FUNGAL_2"/>
    <property type="match status" value="1"/>
</dbReference>
<name>A0A067T6T3_GALM3</name>
<evidence type="ECO:0000313" key="6">
    <source>
        <dbReference type="Proteomes" id="UP000027222"/>
    </source>
</evidence>
<gene>
    <name evidence="5" type="ORF">GALMADRAFT_244440</name>
</gene>
<proteinExistence type="predicted"/>
<dbReference type="GO" id="GO:0005634">
    <property type="term" value="C:nucleus"/>
    <property type="evidence" value="ECO:0007669"/>
    <property type="project" value="UniProtKB-SubCell"/>
</dbReference>
<dbReference type="STRING" id="685588.A0A067T6T3"/>
<dbReference type="Proteomes" id="UP000027222">
    <property type="component" value="Unassembled WGS sequence"/>
</dbReference>
<feature type="domain" description="Zn(2)-C6 fungal-type" evidence="4">
    <location>
        <begin position="28"/>
        <end position="61"/>
    </location>
</feature>
<feature type="compositionally biased region" description="Basic and acidic residues" evidence="3">
    <location>
        <begin position="140"/>
        <end position="152"/>
    </location>
</feature>
<dbReference type="InterPro" id="IPR001138">
    <property type="entry name" value="Zn2Cys6_DnaBD"/>
</dbReference>
<keyword evidence="2" id="KW-0539">Nucleus</keyword>
<dbReference type="GO" id="GO:0008270">
    <property type="term" value="F:zinc ion binding"/>
    <property type="evidence" value="ECO:0007669"/>
    <property type="project" value="InterPro"/>
</dbReference>
<feature type="region of interest" description="Disordered" evidence="3">
    <location>
        <begin position="118"/>
        <end position="153"/>
    </location>
</feature>
<dbReference type="SMART" id="SM00066">
    <property type="entry name" value="GAL4"/>
    <property type="match status" value="1"/>
</dbReference>
<dbReference type="OrthoDB" id="5419315at2759"/>
<dbReference type="InterPro" id="IPR021858">
    <property type="entry name" value="Fun_TF"/>
</dbReference>
<comment type="subcellular location">
    <subcellularLocation>
        <location evidence="1">Nucleus</location>
    </subcellularLocation>
</comment>
<dbReference type="GO" id="GO:0000981">
    <property type="term" value="F:DNA-binding transcription factor activity, RNA polymerase II-specific"/>
    <property type="evidence" value="ECO:0007669"/>
    <property type="project" value="InterPro"/>
</dbReference>
<sequence length="664" mass="74551">MPAAPKSPRSKKTASISKPKGAVRAKSGCYTCRIRRKKCDEKRMNDADGPCETCLRLKLECLGFGAKRPEWLRETSRVSEIRDRIKAHLAAQGMIKGHAGSGSRNAIQEDILRLSDYREGPVGGDMTYPSPGSSSSASTPRREDSVESDRQYHAPRLMLMSSARGMFDHDQYPVHSDIPSRSDSPCDTTMHSSVHDFDRDYYQFNSRLDAVETPAKKSSFSRRGLYEYNGELSLSGLYTIDDDDEQPFGTAPTGPGAVTHYYPSEHVAYEFINESLRNYVDNVVKIQYLLGDRDVLPAMIWEAIKSHADSHDAVTLLSKAYYSRQDQPYVSVLQDFEVTVTIRTLKGSLSSKGRGIFSADDAMSALHVVSLFLFDGGQGKWNDFLNLAVMYVEHILENPAYFNNYSVALEAANAKDEFVVKTTIWFDVLASITTQEPPRLLNYIRELFKPDLSWIGRPPSYSMISPMGCENIVVWALAETSYLSYWKRRHEQTGTLSIPELVRKVAEIEQYLRPGPRPERPQSTSENWSRYLTSEIFRTSTKLFLKTVESGDYPHVLEIKDAVNDTFRAICDGSSILSSTPDSLAAIVRSTVFCIFICGSLTTDPNQQRILSLHLEQSRGQDGAGVGNCSTALSLLRELWAPPQHPVTPVNWRQLLKRTEVLLV</sequence>
<reference evidence="6" key="1">
    <citation type="journal article" date="2014" name="Proc. Natl. Acad. Sci. U.S.A.">
        <title>Extensive sampling of basidiomycete genomes demonstrates inadequacy of the white-rot/brown-rot paradigm for wood decay fungi.</title>
        <authorList>
            <person name="Riley R."/>
            <person name="Salamov A.A."/>
            <person name="Brown D.W."/>
            <person name="Nagy L.G."/>
            <person name="Floudas D."/>
            <person name="Held B.W."/>
            <person name="Levasseur A."/>
            <person name="Lombard V."/>
            <person name="Morin E."/>
            <person name="Otillar R."/>
            <person name="Lindquist E.A."/>
            <person name="Sun H."/>
            <person name="LaButti K.M."/>
            <person name="Schmutz J."/>
            <person name="Jabbour D."/>
            <person name="Luo H."/>
            <person name="Baker S.E."/>
            <person name="Pisabarro A.G."/>
            <person name="Walton J.D."/>
            <person name="Blanchette R.A."/>
            <person name="Henrissat B."/>
            <person name="Martin F."/>
            <person name="Cullen D."/>
            <person name="Hibbett D.S."/>
            <person name="Grigoriev I.V."/>
        </authorList>
    </citation>
    <scope>NUCLEOTIDE SEQUENCE [LARGE SCALE GENOMIC DNA]</scope>
    <source>
        <strain evidence="6">CBS 339.88</strain>
    </source>
</reference>
<evidence type="ECO:0000256" key="2">
    <source>
        <dbReference type="ARBA" id="ARBA00023242"/>
    </source>
</evidence>
<protein>
    <recommendedName>
        <fullName evidence="4">Zn(2)-C6 fungal-type domain-containing protein</fullName>
    </recommendedName>
</protein>
<dbReference type="AlphaFoldDB" id="A0A067T6T3"/>
<feature type="region of interest" description="Disordered" evidence="3">
    <location>
        <begin position="1"/>
        <end position="20"/>
    </location>
</feature>
<evidence type="ECO:0000256" key="3">
    <source>
        <dbReference type="SAM" id="MobiDB-lite"/>
    </source>
</evidence>
<dbReference type="Pfam" id="PF11951">
    <property type="entry name" value="Fungal_trans_2"/>
    <property type="match status" value="1"/>
</dbReference>
<dbReference type="EMBL" id="KL142374">
    <property type="protein sequence ID" value="KDR78841.1"/>
    <property type="molecule type" value="Genomic_DNA"/>
</dbReference>
<dbReference type="SUPFAM" id="SSF57701">
    <property type="entry name" value="Zn2/Cys6 DNA-binding domain"/>
    <property type="match status" value="1"/>
</dbReference>
<dbReference type="PANTHER" id="PTHR37534:SF20">
    <property type="entry name" value="PRO1A C6 ZINK-FINGER PROTEIN"/>
    <property type="match status" value="1"/>
</dbReference>
<evidence type="ECO:0000313" key="5">
    <source>
        <dbReference type="EMBL" id="KDR78841.1"/>
    </source>
</evidence>
<keyword evidence="6" id="KW-1185">Reference proteome</keyword>
<dbReference type="HOGENOM" id="CLU_013536_0_0_1"/>
<dbReference type="CDD" id="cd00067">
    <property type="entry name" value="GAL4"/>
    <property type="match status" value="1"/>
</dbReference>
<feature type="compositionally biased region" description="Low complexity" evidence="3">
    <location>
        <begin position="129"/>
        <end position="139"/>
    </location>
</feature>
<dbReference type="Gene3D" id="4.10.240.10">
    <property type="entry name" value="Zn(2)-C6 fungal-type DNA-binding domain"/>
    <property type="match status" value="1"/>
</dbReference>
<evidence type="ECO:0000259" key="4">
    <source>
        <dbReference type="PROSITE" id="PS50048"/>
    </source>
</evidence>
<dbReference type="PANTHER" id="PTHR37534">
    <property type="entry name" value="TRANSCRIPTIONAL ACTIVATOR PROTEIN UGA3"/>
    <property type="match status" value="1"/>
</dbReference>
<evidence type="ECO:0000256" key="1">
    <source>
        <dbReference type="ARBA" id="ARBA00004123"/>
    </source>
</evidence>
<accession>A0A067T6T3</accession>
<dbReference type="PROSITE" id="PS00463">
    <property type="entry name" value="ZN2_CY6_FUNGAL_1"/>
    <property type="match status" value="1"/>
</dbReference>
<organism evidence="5 6">
    <name type="scientific">Galerina marginata (strain CBS 339.88)</name>
    <dbReference type="NCBI Taxonomy" id="685588"/>
    <lineage>
        <taxon>Eukaryota</taxon>
        <taxon>Fungi</taxon>
        <taxon>Dikarya</taxon>
        <taxon>Basidiomycota</taxon>
        <taxon>Agaricomycotina</taxon>
        <taxon>Agaricomycetes</taxon>
        <taxon>Agaricomycetidae</taxon>
        <taxon>Agaricales</taxon>
        <taxon>Agaricineae</taxon>
        <taxon>Strophariaceae</taxon>
        <taxon>Galerina</taxon>
    </lineage>
</organism>
<dbReference type="InterPro" id="IPR036864">
    <property type="entry name" value="Zn2-C6_fun-type_DNA-bd_sf"/>
</dbReference>